<dbReference type="EMBL" id="VFIA01000089">
    <property type="protein sequence ID" value="MBC3795184.1"/>
    <property type="molecule type" value="Genomic_DNA"/>
</dbReference>
<evidence type="ECO:0008006" key="3">
    <source>
        <dbReference type="Google" id="ProtNLM"/>
    </source>
</evidence>
<proteinExistence type="predicted"/>
<protein>
    <recommendedName>
        <fullName evidence="3">Nucleotidyl transferase AbiEii/AbiGii toxin family protein</fullName>
    </recommendedName>
</protein>
<dbReference type="Proteomes" id="UP000700732">
    <property type="component" value="Unassembled WGS sequence"/>
</dbReference>
<accession>A0ABR6WFX5</accession>
<gene>
    <name evidence="1" type="ORF">FH603_5719</name>
</gene>
<comment type="caution">
    <text evidence="1">The sequence shown here is derived from an EMBL/GenBank/DDBJ whole genome shotgun (WGS) entry which is preliminary data.</text>
</comment>
<dbReference type="Pfam" id="PF08843">
    <property type="entry name" value="AbiEii"/>
    <property type="match status" value="1"/>
</dbReference>
<reference evidence="1 2" key="1">
    <citation type="submission" date="2019-06" db="EMBL/GenBank/DDBJ databases">
        <title>Spirosoma utsteinense sp. nov. isolated from Antarctic ice-free soils.</title>
        <authorList>
            <person name="Tahon G."/>
        </authorList>
    </citation>
    <scope>NUCLEOTIDE SEQUENCE [LARGE SCALE GENOMIC DNA]</scope>
    <source>
        <strain evidence="1 2">LMG 31447</strain>
    </source>
</reference>
<dbReference type="InterPro" id="IPR014942">
    <property type="entry name" value="AbiEii"/>
</dbReference>
<name>A0ABR6WFX5_9BACT</name>
<evidence type="ECO:0000313" key="1">
    <source>
        <dbReference type="EMBL" id="MBC3795184.1"/>
    </source>
</evidence>
<dbReference type="Gene3D" id="3.10.450.620">
    <property type="entry name" value="JHP933, nucleotidyltransferase-like core domain"/>
    <property type="match status" value="1"/>
</dbReference>
<evidence type="ECO:0000313" key="2">
    <source>
        <dbReference type="Proteomes" id="UP000700732"/>
    </source>
</evidence>
<sequence length="314" mass="35031">MSINQAELSPFAPGRDVLEEVALSMGIQEAFVEKDWYVTHAIGLLVQNSHADFTLVFTGGTSLSKAHKLIERFSEDIDFRIVSPTLKGESASKTRKSLSDFKHYLVDLLGQAFEVLHVDGRDGNRHIMIYLAYPTVFGPSEPLRPHIKLEFTLSDLLLPGMLLPVSSFVNDIARQAPEVTQITCIDPVENAADKLSAIAWRIPSRVRGVDDQQPDVVRHLHDLAKLGNQALASPNFARLVKLTIERDAHRADGLGGLTLFEKFDQMLGILEDDPLYPREYDTFVHGMSYAQDAVVPTYTEAIEQVKRLVGKVIR</sequence>
<keyword evidence="2" id="KW-1185">Reference proteome</keyword>
<dbReference type="RefSeq" id="WP_186742379.1">
    <property type="nucleotide sequence ID" value="NZ_VFIA01000089.1"/>
</dbReference>
<organism evidence="1 2">
    <name type="scientific">Spirosoma utsteinense</name>
    <dbReference type="NCBI Taxonomy" id="2585773"/>
    <lineage>
        <taxon>Bacteria</taxon>
        <taxon>Pseudomonadati</taxon>
        <taxon>Bacteroidota</taxon>
        <taxon>Cytophagia</taxon>
        <taxon>Cytophagales</taxon>
        <taxon>Cytophagaceae</taxon>
        <taxon>Spirosoma</taxon>
    </lineage>
</organism>